<evidence type="ECO:0000256" key="1">
    <source>
        <dbReference type="SAM" id="Coils"/>
    </source>
</evidence>
<feature type="coiled-coil region" evidence="1">
    <location>
        <begin position="353"/>
        <end position="415"/>
    </location>
</feature>
<feature type="compositionally biased region" description="Polar residues" evidence="2">
    <location>
        <begin position="72"/>
        <end position="95"/>
    </location>
</feature>
<reference evidence="3 4" key="1">
    <citation type="submission" date="2021-06" db="EMBL/GenBank/DDBJ databases">
        <authorList>
            <person name="Palmer J.M."/>
        </authorList>
    </citation>
    <scope>NUCLEOTIDE SEQUENCE [LARGE SCALE GENOMIC DNA]</scope>
    <source>
        <strain evidence="3 4">MEX-2019</strain>
        <tissue evidence="3">Muscle</tissue>
    </source>
</reference>
<organism evidence="3 4">
    <name type="scientific">Crenichthys baileyi</name>
    <name type="common">White River springfish</name>
    <dbReference type="NCBI Taxonomy" id="28760"/>
    <lineage>
        <taxon>Eukaryota</taxon>
        <taxon>Metazoa</taxon>
        <taxon>Chordata</taxon>
        <taxon>Craniata</taxon>
        <taxon>Vertebrata</taxon>
        <taxon>Euteleostomi</taxon>
        <taxon>Actinopterygii</taxon>
        <taxon>Neopterygii</taxon>
        <taxon>Teleostei</taxon>
        <taxon>Neoteleostei</taxon>
        <taxon>Acanthomorphata</taxon>
        <taxon>Ovalentaria</taxon>
        <taxon>Atherinomorphae</taxon>
        <taxon>Cyprinodontiformes</taxon>
        <taxon>Goodeidae</taxon>
        <taxon>Crenichthys</taxon>
    </lineage>
</organism>
<keyword evidence="4" id="KW-1185">Reference proteome</keyword>
<accession>A0AAV9SLW4</accession>
<dbReference type="GO" id="GO:0071539">
    <property type="term" value="P:protein localization to centrosome"/>
    <property type="evidence" value="ECO:0007669"/>
    <property type="project" value="TreeGrafter"/>
</dbReference>
<feature type="region of interest" description="Disordered" evidence="2">
    <location>
        <begin position="71"/>
        <end position="202"/>
    </location>
</feature>
<name>A0AAV9SLW4_9TELE</name>
<dbReference type="EMBL" id="JAHHUM010000290">
    <property type="protein sequence ID" value="KAK5621955.1"/>
    <property type="molecule type" value="Genomic_DNA"/>
</dbReference>
<dbReference type="PANTHER" id="PTHR22367">
    <property type="entry name" value="COILED-COIL DOMAIN-CONTAINING PROTEIN 14"/>
    <property type="match status" value="1"/>
</dbReference>
<evidence type="ECO:0008006" key="5">
    <source>
        <dbReference type="Google" id="ProtNLM"/>
    </source>
</evidence>
<feature type="compositionally biased region" description="Basic and acidic residues" evidence="2">
    <location>
        <begin position="141"/>
        <end position="150"/>
    </location>
</feature>
<feature type="compositionally biased region" description="Polar residues" evidence="2">
    <location>
        <begin position="181"/>
        <end position="202"/>
    </location>
</feature>
<gene>
    <name evidence="3" type="ORF">CRENBAI_009213</name>
</gene>
<dbReference type="GO" id="GO:0034451">
    <property type="term" value="C:centriolar satellite"/>
    <property type="evidence" value="ECO:0007669"/>
    <property type="project" value="TreeGrafter"/>
</dbReference>
<feature type="compositionally biased region" description="Basic and acidic residues" evidence="2">
    <location>
        <begin position="484"/>
        <end position="506"/>
    </location>
</feature>
<dbReference type="AlphaFoldDB" id="A0AAV9SLW4"/>
<feature type="compositionally biased region" description="Low complexity" evidence="2">
    <location>
        <begin position="116"/>
        <end position="130"/>
    </location>
</feature>
<proteinExistence type="predicted"/>
<sequence>MSGKAKEKVVTSGRLTGKVKGSRAPPDPGPPPWPQPEYSLYSTDSEDQVTSLHRGLDQCAALLTGILKADETASTGLQGTSKRVTTKPRPSTFQGKKTLKKLPTKPASPGLSRTMKGGAAKSRASASQGKMAGRKVPTKAGDLHSSERHQPASLAAAAQKFSPPPAHSGVKLHPPQKPTLPLQSPSLSASHQTSHNLSTSVLPSQRSNSVLLHNQNHSHSASEEPRTSCRAACDGKDESVPVRDTDHVQSCTLKEPCVQPGPGPDSWSREQSCCMGGTRVETVQNLLEELRALIAGQGSVAERLLSRLEQTLGGSDVQTAAVSQNPPLCRCVKNQHEKEEEPQKQEILLYSEEPSLQKELVIAQSRLQELQNDLTELRKALQDTQSQLRDTEAEKALMKTELVAARNRLLESEREKSELASVAHQRLKEMENLRRLQRHRPSDYQDMQSSLSLTRPYFGLRDPAVASTDRIKEYLMSLSQVEPTHTETVRVSAERDEKTSELRDDGSSYYPIRPEQGDKPAETLSHHQDHHPNQSSSRDVLPCGRQLLNSTSHCDVESVWSSWSMKSESTFNTRDEAAFRDGLAALDASIASLQKTIQLDLKK</sequence>
<comment type="caution">
    <text evidence="3">The sequence shown here is derived from an EMBL/GenBank/DDBJ whole genome shotgun (WGS) entry which is preliminary data.</text>
</comment>
<feature type="compositionally biased region" description="Basic and acidic residues" evidence="2">
    <location>
        <begin position="515"/>
        <end position="532"/>
    </location>
</feature>
<dbReference type="Proteomes" id="UP001311232">
    <property type="component" value="Unassembled WGS sequence"/>
</dbReference>
<evidence type="ECO:0000256" key="2">
    <source>
        <dbReference type="SAM" id="MobiDB-lite"/>
    </source>
</evidence>
<feature type="region of interest" description="Disordered" evidence="2">
    <location>
        <begin position="1"/>
        <end position="46"/>
    </location>
</feature>
<feature type="compositionally biased region" description="Pro residues" evidence="2">
    <location>
        <begin position="25"/>
        <end position="35"/>
    </location>
</feature>
<dbReference type="Pfam" id="PF15254">
    <property type="entry name" value="CCDC14"/>
    <property type="match status" value="1"/>
</dbReference>
<protein>
    <recommendedName>
        <fullName evidence="5">Coiled-coil domain-containing protein 14</fullName>
    </recommendedName>
</protein>
<dbReference type="PANTHER" id="PTHR22367:SF2">
    <property type="entry name" value="COILED-COIL DOMAIN-CONTAINING PROTEIN 14"/>
    <property type="match status" value="1"/>
</dbReference>
<feature type="region of interest" description="Disordered" evidence="2">
    <location>
        <begin position="483"/>
        <end position="541"/>
    </location>
</feature>
<feature type="compositionally biased region" description="Basic and acidic residues" evidence="2">
    <location>
        <begin position="220"/>
        <end position="245"/>
    </location>
</feature>
<dbReference type="InterPro" id="IPR029343">
    <property type="entry name" value="CCDC14"/>
</dbReference>
<feature type="region of interest" description="Disordered" evidence="2">
    <location>
        <begin position="214"/>
        <end position="245"/>
    </location>
</feature>
<evidence type="ECO:0000313" key="3">
    <source>
        <dbReference type="EMBL" id="KAK5621955.1"/>
    </source>
</evidence>
<keyword evidence="1" id="KW-0175">Coiled coil</keyword>
<evidence type="ECO:0000313" key="4">
    <source>
        <dbReference type="Proteomes" id="UP001311232"/>
    </source>
</evidence>